<dbReference type="InterPro" id="IPR029056">
    <property type="entry name" value="Ribokinase-like"/>
</dbReference>
<dbReference type="GO" id="GO:0005829">
    <property type="term" value="C:cytosol"/>
    <property type="evidence" value="ECO:0007669"/>
    <property type="project" value="TreeGrafter"/>
</dbReference>
<dbReference type="AlphaFoldDB" id="A0A7W8YY11"/>
<dbReference type="SUPFAM" id="SSF53613">
    <property type="entry name" value="Ribokinase-like"/>
    <property type="match status" value="1"/>
</dbReference>
<dbReference type="FunFam" id="3.40.1190.20:FF:000003">
    <property type="entry name" value="Phosphomethylpyrimidine kinase ThiD"/>
    <property type="match status" value="1"/>
</dbReference>
<dbReference type="EC" id="2.7.1.49" evidence="2"/>
<feature type="transmembrane region" description="Helical" evidence="7">
    <location>
        <begin position="12"/>
        <end position="30"/>
    </location>
</feature>
<dbReference type="RefSeq" id="WP_311676654.1">
    <property type="nucleotide sequence ID" value="NZ_JACHCF010000014.1"/>
</dbReference>
<evidence type="ECO:0000313" key="9">
    <source>
        <dbReference type="EMBL" id="MBB5623638.1"/>
    </source>
</evidence>
<evidence type="ECO:0000256" key="7">
    <source>
        <dbReference type="SAM" id="Phobius"/>
    </source>
</evidence>
<dbReference type="PANTHER" id="PTHR20858:SF17">
    <property type="entry name" value="HYDROXYMETHYLPYRIMIDINE_PHOSPHOMETHYLPYRIMIDINE KINASE THI20-RELATED"/>
    <property type="match status" value="1"/>
</dbReference>
<dbReference type="Proteomes" id="UP000537718">
    <property type="component" value="Unassembled WGS sequence"/>
</dbReference>
<dbReference type="Gene3D" id="3.40.1190.20">
    <property type="match status" value="1"/>
</dbReference>
<evidence type="ECO:0000256" key="6">
    <source>
        <dbReference type="ARBA" id="ARBA00022840"/>
    </source>
</evidence>
<feature type="domain" description="Pyridoxamine kinase/Phosphomethylpyrimidine kinase" evidence="8">
    <location>
        <begin position="66"/>
        <end position="312"/>
    </location>
</feature>
<gene>
    <name evidence="9" type="ORF">HDE69_004725</name>
</gene>
<proteinExistence type="predicted"/>
<evidence type="ECO:0000256" key="1">
    <source>
        <dbReference type="ARBA" id="ARBA00004948"/>
    </source>
</evidence>
<evidence type="ECO:0000256" key="2">
    <source>
        <dbReference type="ARBA" id="ARBA00012135"/>
    </source>
</evidence>
<dbReference type="GO" id="GO:0009228">
    <property type="term" value="P:thiamine biosynthetic process"/>
    <property type="evidence" value="ECO:0007669"/>
    <property type="project" value="InterPro"/>
</dbReference>
<evidence type="ECO:0000256" key="4">
    <source>
        <dbReference type="ARBA" id="ARBA00022741"/>
    </source>
</evidence>
<accession>A0A7W8YY11</accession>
<dbReference type="PANTHER" id="PTHR20858">
    <property type="entry name" value="PHOSPHOMETHYLPYRIMIDINE KINASE"/>
    <property type="match status" value="1"/>
</dbReference>
<dbReference type="EMBL" id="JACHCF010000014">
    <property type="protein sequence ID" value="MBB5623638.1"/>
    <property type="molecule type" value="Genomic_DNA"/>
</dbReference>
<keyword evidence="3 9" id="KW-0808">Transferase</keyword>
<dbReference type="NCBIfam" id="TIGR00097">
    <property type="entry name" value="HMP-P_kinase"/>
    <property type="match status" value="1"/>
</dbReference>
<reference evidence="9 10" key="1">
    <citation type="submission" date="2020-08" db="EMBL/GenBank/DDBJ databases">
        <title>Genomic Encyclopedia of Type Strains, Phase IV (KMG-V): Genome sequencing to study the core and pangenomes of soil and plant-associated prokaryotes.</title>
        <authorList>
            <person name="Whitman W."/>
        </authorList>
    </citation>
    <scope>NUCLEOTIDE SEQUENCE [LARGE SCALE GENOMIC DNA]</scope>
    <source>
        <strain evidence="9 10">MP7CTX6</strain>
    </source>
</reference>
<dbReference type="InterPro" id="IPR004399">
    <property type="entry name" value="HMP/HMP-P_kinase_dom"/>
</dbReference>
<keyword evidence="7" id="KW-1133">Transmembrane helix</keyword>
<dbReference type="Pfam" id="PF08543">
    <property type="entry name" value="Phos_pyr_kin"/>
    <property type="match status" value="1"/>
</dbReference>
<evidence type="ECO:0000256" key="5">
    <source>
        <dbReference type="ARBA" id="ARBA00022777"/>
    </source>
</evidence>
<sequence>MDDQLNQNPLLFVYILIVLLEIIHFLNYGFKSAIYWRSKSLLKYQLNMNTEFNYSYPVVLTIAGSDSGGGAGIQADLKTISALGCYGTSAITAITAQNTMGITNLFELPVSVVTDQIKAVTEDIKPHAIKIGMIPNSALLQAIFDILSLYPEIPVILDPVMIATSGRRLVEQNTIELMKTVLIPITALVTPNLDEAAILADMEISTVAQMKIAAHQILNFGGQAVLIKGGHLKGSKLYDVYLDKTGKEIVYENDTISSHNTHGTGCTLSAAIACFIARNMELPEAIKNAESYVHRAIYEGLDVKTGKGKGPLNHFYAPIPLIKLPVDMKN</sequence>
<keyword evidence="7" id="KW-0472">Membrane</keyword>
<evidence type="ECO:0000259" key="8">
    <source>
        <dbReference type="Pfam" id="PF08543"/>
    </source>
</evidence>
<keyword evidence="6" id="KW-0067">ATP-binding</keyword>
<protein>
    <recommendedName>
        <fullName evidence="2">hydroxymethylpyrimidine kinase</fullName>
        <ecNumber evidence="2">2.7.1.49</ecNumber>
    </recommendedName>
</protein>
<dbReference type="GO" id="GO:0005524">
    <property type="term" value="F:ATP binding"/>
    <property type="evidence" value="ECO:0007669"/>
    <property type="project" value="UniProtKB-KW"/>
</dbReference>
<organism evidence="9 10">
    <name type="scientific">Pedobacter cryoconitis</name>
    <dbReference type="NCBI Taxonomy" id="188932"/>
    <lineage>
        <taxon>Bacteria</taxon>
        <taxon>Pseudomonadati</taxon>
        <taxon>Bacteroidota</taxon>
        <taxon>Sphingobacteriia</taxon>
        <taxon>Sphingobacteriales</taxon>
        <taxon>Sphingobacteriaceae</taxon>
        <taxon>Pedobacter</taxon>
    </lineage>
</organism>
<name>A0A7W8YY11_9SPHI</name>
<evidence type="ECO:0000256" key="3">
    <source>
        <dbReference type="ARBA" id="ARBA00022679"/>
    </source>
</evidence>
<keyword evidence="5 9" id="KW-0418">Kinase</keyword>
<dbReference type="InterPro" id="IPR013749">
    <property type="entry name" value="PM/HMP-P_kinase-1"/>
</dbReference>
<keyword evidence="4" id="KW-0547">Nucleotide-binding</keyword>
<dbReference type="GO" id="GO:0008972">
    <property type="term" value="F:phosphomethylpyrimidine kinase activity"/>
    <property type="evidence" value="ECO:0007669"/>
    <property type="project" value="InterPro"/>
</dbReference>
<comment type="pathway">
    <text evidence="1">Cofactor biosynthesis; thiamine diphosphate biosynthesis.</text>
</comment>
<evidence type="ECO:0000313" key="10">
    <source>
        <dbReference type="Proteomes" id="UP000537718"/>
    </source>
</evidence>
<dbReference type="CDD" id="cd01169">
    <property type="entry name" value="HMPP_kinase"/>
    <property type="match status" value="1"/>
</dbReference>
<keyword evidence="7" id="KW-0812">Transmembrane</keyword>
<comment type="caution">
    <text evidence="9">The sequence shown here is derived from an EMBL/GenBank/DDBJ whole genome shotgun (WGS) entry which is preliminary data.</text>
</comment>
<dbReference type="GO" id="GO:0008902">
    <property type="term" value="F:hydroxymethylpyrimidine kinase activity"/>
    <property type="evidence" value="ECO:0007669"/>
    <property type="project" value="UniProtKB-EC"/>
</dbReference>